<protein>
    <submittedName>
        <fullName evidence="3">Tyrosine-protein phosphatase non-receptor type 13</fullName>
    </submittedName>
</protein>
<dbReference type="InterPro" id="IPR014352">
    <property type="entry name" value="FERM/acyl-CoA-bd_prot_sf"/>
</dbReference>
<dbReference type="Gene3D" id="2.30.29.30">
    <property type="entry name" value="Pleckstrin-homology domain (PH domain)/Phosphotyrosine-binding domain (PTB)"/>
    <property type="match status" value="2"/>
</dbReference>
<dbReference type="InterPro" id="IPR035963">
    <property type="entry name" value="FERM_2"/>
</dbReference>
<accession>A0A444UUE4</accession>
<comment type="caution">
    <text evidence="3">The sequence shown here is derived from an EMBL/GenBank/DDBJ whole genome shotgun (WGS) entry which is preliminary data.</text>
</comment>
<dbReference type="InterPro" id="IPR011993">
    <property type="entry name" value="PH-like_dom_sf"/>
</dbReference>
<dbReference type="InterPro" id="IPR000299">
    <property type="entry name" value="FERM_domain"/>
</dbReference>
<dbReference type="GO" id="GO:0005634">
    <property type="term" value="C:nucleus"/>
    <property type="evidence" value="ECO:0007669"/>
    <property type="project" value="TreeGrafter"/>
</dbReference>
<dbReference type="Pfam" id="PF00373">
    <property type="entry name" value="FERM_M"/>
    <property type="match status" value="2"/>
</dbReference>
<dbReference type="SMART" id="SM01196">
    <property type="entry name" value="FERM_C"/>
    <property type="match status" value="2"/>
</dbReference>
<dbReference type="PANTHER" id="PTHR46900:SF1">
    <property type="entry name" value="TYROSINE-PROTEIN PHOSPHATASE NON-RECEPTOR TYPE 13"/>
    <property type="match status" value="1"/>
</dbReference>
<dbReference type="GO" id="GO:0036312">
    <property type="term" value="F:phosphatidylinositol 3-kinase regulatory subunit binding"/>
    <property type="evidence" value="ECO:0007669"/>
    <property type="project" value="TreeGrafter"/>
</dbReference>
<feature type="domain" description="FERM" evidence="2">
    <location>
        <begin position="1"/>
        <end position="249"/>
    </location>
</feature>
<proteinExistence type="predicted"/>
<evidence type="ECO:0000259" key="2">
    <source>
        <dbReference type="PROSITE" id="PS50057"/>
    </source>
</evidence>
<evidence type="ECO:0000256" key="1">
    <source>
        <dbReference type="SAM" id="Coils"/>
    </source>
</evidence>
<evidence type="ECO:0000313" key="4">
    <source>
        <dbReference type="Proteomes" id="UP000289886"/>
    </source>
</evidence>
<organism evidence="3 4">
    <name type="scientific">Acipenser ruthenus</name>
    <name type="common">Sterlet sturgeon</name>
    <dbReference type="NCBI Taxonomy" id="7906"/>
    <lineage>
        <taxon>Eukaryota</taxon>
        <taxon>Metazoa</taxon>
        <taxon>Chordata</taxon>
        <taxon>Craniata</taxon>
        <taxon>Vertebrata</taxon>
        <taxon>Euteleostomi</taxon>
        <taxon>Actinopterygii</taxon>
        <taxon>Chondrostei</taxon>
        <taxon>Acipenseriformes</taxon>
        <taxon>Acipenseridae</taxon>
        <taxon>Acipenser</taxon>
    </lineage>
</organism>
<evidence type="ECO:0000313" key="3">
    <source>
        <dbReference type="EMBL" id="RXM91779.1"/>
    </source>
</evidence>
<dbReference type="InterPro" id="IPR018980">
    <property type="entry name" value="FERM_PH-like_C"/>
</dbReference>
<sequence>MNRQYELPSEENLVSQEMMLKRQEQEMQRLQAQMAHRRFKLSLYPGDLPRASMLDVTRDPLRDIALETTLTQRKLKVVVVLHINSKAKKVVPVHGKAYFRLEHYLATTVLEKVDQSFIKEELPKLHSTYFGASEKETEFEFLKVCQKLPEYGVHFHRVLPEKKSQTGIMLGVCSKGVLIFEMHNGARTPVLRFPWRETKKISFTVHGKAYFRLEHYLATTVLEKVDQSFIKEELPKLHSTYFGASEKETEFEFLKVCQKLPEYGVHFHRVLPEKKSQTGIMLGVCSKGVLIFEMHNGARTPVLRFPWRETKKISFTVRPLWFLRFCLEENRANNRFGCVCSILTDLIVSWKCPLSAFGFDFESFKNVQEVVDK</sequence>
<dbReference type="SUPFAM" id="SSF50729">
    <property type="entry name" value="PH domain-like"/>
    <property type="match status" value="2"/>
</dbReference>
<reference evidence="3 4" key="1">
    <citation type="submission" date="2019-01" db="EMBL/GenBank/DDBJ databases">
        <title>Draft Genome and Complete Hox-Cluster Characterization of the Sterlet Sturgeon (Acipenser ruthenus).</title>
        <authorList>
            <person name="Wei Q."/>
        </authorList>
    </citation>
    <scope>NUCLEOTIDE SEQUENCE [LARGE SCALE GENOMIC DNA]</scope>
    <source>
        <strain evidence="3">WHYD16114868_AA</strain>
        <tissue evidence="3">Blood</tissue>
    </source>
</reference>
<dbReference type="PANTHER" id="PTHR46900">
    <property type="entry name" value="TYROSINE-PROTEIN PHOSPHATASE NON-RECEPTOR TYPE 13"/>
    <property type="match status" value="1"/>
</dbReference>
<keyword evidence="4" id="KW-1185">Reference proteome</keyword>
<dbReference type="InterPro" id="IPR052074">
    <property type="entry name" value="NonRcpt_TyrProt_Phosphatase"/>
</dbReference>
<keyword evidence="3" id="KW-0675">Receptor</keyword>
<feature type="coiled-coil region" evidence="1">
    <location>
        <begin position="13"/>
        <end position="40"/>
    </location>
</feature>
<dbReference type="EMBL" id="SCEB01007800">
    <property type="protein sequence ID" value="RXM91779.1"/>
    <property type="molecule type" value="Genomic_DNA"/>
</dbReference>
<dbReference type="AlphaFoldDB" id="A0A444UUE4"/>
<dbReference type="GO" id="GO:0005737">
    <property type="term" value="C:cytoplasm"/>
    <property type="evidence" value="ECO:0007669"/>
    <property type="project" value="TreeGrafter"/>
</dbReference>
<dbReference type="SUPFAM" id="SSF47031">
    <property type="entry name" value="Second domain of FERM"/>
    <property type="match status" value="2"/>
</dbReference>
<keyword evidence="1" id="KW-0175">Coiled coil</keyword>
<dbReference type="PROSITE" id="PS50057">
    <property type="entry name" value="FERM_3"/>
    <property type="match status" value="1"/>
</dbReference>
<dbReference type="InterPro" id="IPR019748">
    <property type="entry name" value="FERM_central"/>
</dbReference>
<dbReference type="Proteomes" id="UP000289886">
    <property type="component" value="Unassembled WGS sequence"/>
</dbReference>
<dbReference type="Pfam" id="PF09380">
    <property type="entry name" value="FERM_C"/>
    <property type="match status" value="2"/>
</dbReference>
<gene>
    <name evidence="3" type="ORF">EOD39_20827</name>
</gene>
<dbReference type="Gene3D" id="1.20.80.10">
    <property type="match status" value="1"/>
</dbReference>
<dbReference type="GO" id="GO:0004725">
    <property type="term" value="F:protein tyrosine phosphatase activity"/>
    <property type="evidence" value="ECO:0007669"/>
    <property type="project" value="TreeGrafter"/>
</dbReference>
<name>A0A444UUE4_ACIRT</name>